<dbReference type="EMBL" id="LAZR01000704">
    <property type="protein sequence ID" value="KKN60140.1"/>
    <property type="molecule type" value="Genomic_DNA"/>
</dbReference>
<name>A0A0F9RUK0_9ZZZZ</name>
<organism evidence="1">
    <name type="scientific">marine sediment metagenome</name>
    <dbReference type="NCBI Taxonomy" id="412755"/>
    <lineage>
        <taxon>unclassified sequences</taxon>
        <taxon>metagenomes</taxon>
        <taxon>ecological metagenomes</taxon>
    </lineage>
</organism>
<evidence type="ECO:0000313" key="1">
    <source>
        <dbReference type="EMBL" id="KKN60140.1"/>
    </source>
</evidence>
<reference evidence="1" key="1">
    <citation type="journal article" date="2015" name="Nature">
        <title>Complex archaea that bridge the gap between prokaryotes and eukaryotes.</title>
        <authorList>
            <person name="Spang A."/>
            <person name="Saw J.H."/>
            <person name="Jorgensen S.L."/>
            <person name="Zaremba-Niedzwiedzka K."/>
            <person name="Martijn J."/>
            <person name="Lind A.E."/>
            <person name="van Eijk R."/>
            <person name="Schleper C."/>
            <person name="Guy L."/>
            <person name="Ettema T.J."/>
        </authorList>
    </citation>
    <scope>NUCLEOTIDE SEQUENCE</scope>
</reference>
<sequence>MGKIENETMTTSNVEKFISGAIKSYFDKRMMVDALFWKEAIRLLTKKYKIQKQFQKEMSD</sequence>
<gene>
    <name evidence="1" type="ORF">LCGC14_0535180</name>
</gene>
<comment type="caution">
    <text evidence="1">The sequence shown here is derived from an EMBL/GenBank/DDBJ whole genome shotgun (WGS) entry which is preliminary data.</text>
</comment>
<protein>
    <submittedName>
        <fullName evidence="1">Uncharacterized protein</fullName>
    </submittedName>
</protein>
<proteinExistence type="predicted"/>
<dbReference type="AlphaFoldDB" id="A0A0F9RUK0"/>
<accession>A0A0F9RUK0</accession>